<name>A0A9E6XVU9_9ACTN</name>
<evidence type="ECO:0000256" key="2">
    <source>
        <dbReference type="SAM" id="SignalP"/>
    </source>
</evidence>
<keyword evidence="2" id="KW-0732">Signal</keyword>
<dbReference type="KEGG" id="sbae:DSM104329_01793"/>
<protein>
    <submittedName>
        <fullName evidence="3">Uncharacterized protein</fullName>
    </submittedName>
</protein>
<dbReference type="Proteomes" id="UP001162834">
    <property type="component" value="Chromosome"/>
</dbReference>
<dbReference type="InterPro" id="IPR006311">
    <property type="entry name" value="TAT_signal"/>
</dbReference>
<proteinExistence type="predicted"/>
<keyword evidence="4" id="KW-1185">Reference proteome</keyword>
<feature type="region of interest" description="Disordered" evidence="1">
    <location>
        <begin position="30"/>
        <end position="54"/>
    </location>
</feature>
<dbReference type="AlphaFoldDB" id="A0A9E6XVU9"/>
<dbReference type="RefSeq" id="WP_259315092.1">
    <property type="nucleotide sequence ID" value="NZ_CP087164.1"/>
</dbReference>
<dbReference type="PROSITE" id="PS51318">
    <property type="entry name" value="TAT"/>
    <property type="match status" value="1"/>
</dbReference>
<evidence type="ECO:0000256" key="1">
    <source>
        <dbReference type="SAM" id="MobiDB-lite"/>
    </source>
</evidence>
<accession>A0A9E6XVU9</accession>
<sequence>MSARRVFTVALAALAFGAAAPAVQQAQAKDNAGSAPEVKCPEFGGGKPGDQKTLSETKVVGGKVVIVRSYTVICGDDGKWHELAAIRHGGLGPVVGAVRANVVLVAARG</sequence>
<dbReference type="EMBL" id="CP087164">
    <property type="protein sequence ID" value="UGS35405.1"/>
    <property type="molecule type" value="Genomic_DNA"/>
</dbReference>
<feature type="signal peptide" evidence="2">
    <location>
        <begin position="1"/>
        <end position="28"/>
    </location>
</feature>
<reference evidence="3" key="1">
    <citation type="journal article" date="2022" name="Int. J. Syst. Evol. Microbiol.">
        <title>Pseudomonas aegrilactucae sp. nov. and Pseudomonas morbosilactucae sp. nov., pathogens causing bacterial rot of lettuce in Japan.</title>
        <authorList>
            <person name="Sawada H."/>
            <person name="Fujikawa T."/>
            <person name="Satou M."/>
        </authorList>
    </citation>
    <scope>NUCLEOTIDE SEQUENCE</scope>
    <source>
        <strain evidence="3">0166_1</strain>
    </source>
</reference>
<evidence type="ECO:0000313" key="4">
    <source>
        <dbReference type="Proteomes" id="UP001162834"/>
    </source>
</evidence>
<evidence type="ECO:0000313" key="3">
    <source>
        <dbReference type="EMBL" id="UGS35405.1"/>
    </source>
</evidence>
<gene>
    <name evidence="3" type="ORF">DSM104329_01793</name>
</gene>
<feature type="chain" id="PRO_5038474769" evidence="2">
    <location>
        <begin position="29"/>
        <end position="109"/>
    </location>
</feature>
<organism evidence="3 4">
    <name type="scientific">Capillimicrobium parvum</name>
    <dbReference type="NCBI Taxonomy" id="2884022"/>
    <lineage>
        <taxon>Bacteria</taxon>
        <taxon>Bacillati</taxon>
        <taxon>Actinomycetota</taxon>
        <taxon>Thermoleophilia</taxon>
        <taxon>Solirubrobacterales</taxon>
        <taxon>Capillimicrobiaceae</taxon>
        <taxon>Capillimicrobium</taxon>
    </lineage>
</organism>